<evidence type="ECO:0000256" key="1">
    <source>
        <dbReference type="ARBA" id="ARBA00001798"/>
    </source>
</evidence>
<comment type="caution">
    <text evidence="11">The sequence shown here is derived from an EMBL/GenBank/DDBJ whole genome shotgun (WGS) entry which is preliminary data.</text>
</comment>
<dbReference type="GO" id="GO:0008270">
    <property type="term" value="F:zinc ion binding"/>
    <property type="evidence" value="ECO:0007669"/>
    <property type="project" value="UniProtKB-KW"/>
</dbReference>
<proteinExistence type="predicted"/>
<dbReference type="InterPro" id="IPR031127">
    <property type="entry name" value="E3_UB_ligase_RBR"/>
</dbReference>
<evidence type="ECO:0000313" key="12">
    <source>
        <dbReference type="Proteomes" id="UP000823388"/>
    </source>
</evidence>
<evidence type="ECO:0000256" key="3">
    <source>
        <dbReference type="ARBA" id="ARBA00012251"/>
    </source>
</evidence>
<evidence type="ECO:0000259" key="10">
    <source>
        <dbReference type="PROSITE" id="PS51873"/>
    </source>
</evidence>
<dbReference type="Pfam" id="PF01485">
    <property type="entry name" value="IBR"/>
    <property type="match status" value="1"/>
</dbReference>
<evidence type="ECO:0000313" key="11">
    <source>
        <dbReference type="EMBL" id="KAG2660691.1"/>
    </source>
</evidence>
<keyword evidence="8" id="KW-0833">Ubl conjugation pathway</keyword>
<dbReference type="PANTHER" id="PTHR11685">
    <property type="entry name" value="RBR FAMILY RING FINGER AND IBR DOMAIN-CONTAINING"/>
    <property type="match status" value="1"/>
</dbReference>
<dbReference type="EMBL" id="CM029037">
    <property type="protein sequence ID" value="KAG2660691.1"/>
    <property type="molecule type" value="Genomic_DNA"/>
</dbReference>
<organism evidence="11 12">
    <name type="scientific">Panicum virgatum</name>
    <name type="common">Blackwell switchgrass</name>
    <dbReference type="NCBI Taxonomy" id="38727"/>
    <lineage>
        <taxon>Eukaryota</taxon>
        <taxon>Viridiplantae</taxon>
        <taxon>Streptophyta</taxon>
        <taxon>Embryophyta</taxon>
        <taxon>Tracheophyta</taxon>
        <taxon>Spermatophyta</taxon>
        <taxon>Magnoliopsida</taxon>
        <taxon>Liliopsida</taxon>
        <taxon>Poales</taxon>
        <taxon>Poaceae</taxon>
        <taxon>PACMAD clade</taxon>
        <taxon>Panicoideae</taxon>
        <taxon>Panicodae</taxon>
        <taxon>Paniceae</taxon>
        <taxon>Panicinae</taxon>
        <taxon>Panicum</taxon>
        <taxon>Panicum sect. Hiantes</taxon>
    </lineage>
</organism>
<dbReference type="SUPFAM" id="SSF57850">
    <property type="entry name" value="RING/U-box"/>
    <property type="match status" value="2"/>
</dbReference>
<evidence type="ECO:0000256" key="2">
    <source>
        <dbReference type="ARBA" id="ARBA00001947"/>
    </source>
</evidence>
<dbReference type="InterPro" id="IPR013083">
    <property type="entry name" value="Znf_RING/FYVE/PHD"/>
</dbReference>
<comment type="cofactor">
    <cofactor evidence="2">
        <name>Zn(2+)</name>
        <dbReference type="ChEBI" id="CHEBI:29105"/>
    </cofactor>
</comment>
<evidence type="ECO:0000256" key="7">
    <source>
        <dbReference type="ARBA" id="ARBA00022771"/>
    </source>
</evidence>
<dbReference type="EC" id="2.3.2.31" evidence="3"/>
<gene>
    <name evidence="11" type="ORF">PVAP13_1KG460830</name>
</gene>
<reference evidence="11" key="1">
    <citation type="submission" date="2020-05" db="EMBL/GenBank/DDBJ databases">
        <title>WGS assembly of Panicum virgatum.</title>
        <authorList>
            <person name="Lovell J.T."/>
            <person name="Jenkins J."/>
            <person name="Shu S."/>
            <person name="Juenger T.E."/>
            <person name="Schmutz J."/>
        </authorList>
    </citation>
    <scope>NUCLEOTIDE SEQUENCE</scope>
    <source>
        <strain evidence="11">AP13</strain>
    </source>
</reference>
<comment type="catalytic activity">
    <reaction evidence="1">
        <text>[E2 ubiquitin-conjugating enzyme]-S-ubiquitinyl-L-cysteine + [acceptor protein]-L-lysine = [E2 ubiquitin-conjugating enzyme]-L-cysteine + [acceptor protein]-N(6)-ubiquitinyl-L-lysine.</text>
        <dbReference type="EC" id="2.3.2.31"/>
    </reaction>
</comment>
<dbReference type="Gene3D" id="1.20.120.1750">
    <property type="match status" value="1"/>
</dbReference>
<protein>
    <recommendedName>
        <fullName evidence="3">RBR-type E3 ubiquitin transferase</fullName>
        <ecNumber evidence="3">2.3.2.31</ecNumber>
    </recommendedName>
</protein>
<keyword evidence="12" id="KW-1185">Reference proteome</keyword>
<dbReference type="InterPro" id="IPR044066">
    <property type="entry name" value="TRIAD_supradom"/>
</dbReference>
<dbReference type="SMART" id="SM00647">
    <property type="entry name" value="IBR"/>
    <property type="match status" value="2"/>
</dbReference>
<evidence type="ECO:0000256" key="4">
    <source>
        <dbReference type="ARBA" id="ARBA00022679"/>
    </source>
</evidence>
<evidence type="ECO:0000256" key="8">
    <source>
        <dbReference type="ARBA" id="ARBA00022786"/>
    </source>
</evidence>
<dbReference type="Pfam" id="PF26200">
    <property type="entry name" value="Rcat_RNF216"/>
    <property type="match status" value="1"/>
</dbReference>
<name>A0A8T0XGV6_PANVG</name>
<dbReference type="GO" id="GO:0016567">
    <property type="term" value="P:protein ubiquitination"/>
    <property type="evidence" value="ECO:0007669"/>
    <property type="project" value="InterPro"/>
</dbReference>
<dbReference type="AlphaFoldDB" id="A0A8T0XGV6"/>
<evidence type="ECO:0000256" key="5">
    <source>
        <dbReference type="ARBA" id="ARBA00022723"/>
    </source>
</evidence>
<keyword evidence="6" id="KW-0677">Repeat</keyword>
<keyword evidence="5" id="KW-0479">Metal-binding</keyword>
<keyword evidence="4" id="KW-0808">Transferase</keyword>
<dbReference type="Proteomes" id="UP000823388">
    <property type="component" value="Chromosome 1K"/>
</dbReference>
<feature type="domain" description="RING-type" evidence="10">
    <location>
        <begin position="1"/>
        <end position="205"/>
    </location>
</feature>
<dbReference type="InterPro" id="IPR002867">
    <property type="entry name" value="IBR_dom"/>
</dbReference>
<evidence type="ECO:0000256" key="6">
    <source>
        <dbReference type="ARBA" id="ARBA00022737"/>
    </source>
</evidence>
<sequence length="289" mass="31767">MVNFDSLDGLRCFQCMESYCGIHVKEGSVTRLACPGPSCRAPLPPPVLRRLLADEGYARWESLALRRTLDTMPDVAYCPRCNAACVAAGDDAQCPACFFTFCAQIACANRPAAGQERQKLKASAREEQRSEAQRLREQRKVEELLSLREVLRSTRQCPACRMAIAKTEGCNKMVCDNCGTFFCYRCSRAISGYKHFVNGECGLFERVGRGRLPGQQARVGNQDLDEDVEIEEPWWMRALRYTCGRAPPAAPSAPSGRQQPPGVPGVPHAVLRAVLEEGLGGLPALRALG</sequence>
<dbReference type="PROSITE" id="PS51873">
    <property type="entry name" value="TRIAD"/>
    <property type="match status" value="1"/>
</dbReference>
<dbReference type="Gene3D" id="3.30.40.10">
    <property type="entry name" value="Zinc/RING finger domain, C3HC4 (zinc finger)"/>
    <property type="match status" value="1"/>
</dbReference>
<keyword evidence="7" id="KW-0863">Zinc-finger</keyword>
<keyword evidence="9" id="KW-0862">Zinc</keyword>
<accession>A0A8T0XGV6</accession>
<dbReference type="GO" id="GO:0061630">
    <property type="term" value="F:ubiquitin protein ligase activity"/>
    <property type="evidence" value="ECO:0007669"/>
    <property type="project" value="UniProtKB-EC"/>
</dbReference>
<evidence type="ECO:0000256" key="9">
    <source>
        <dbReference type="ARBA" id="ARBA00022833"/>
    </source>
</evidence>